<evidence type="ECO:0000256" key="1">
    <source>
        <dbReference type="ARBA" id="ARBA00022741"/>
    </source>
</evidence>
<feature type="region of interest" description="Disordered" evidence="3">
    <location>
        <begin position="810"/>
        <end position="858"/>
    </location>
</feature>
<dbReference type="SUPFAM" id="SSF48452">
    <property type="entry name" value="TPR-like"/>
    <property type="match status" value="1"/>
</dbReference>
<keyword evidence="1" id="KW-0547">Nucleotide-binding</keyword>
<reference evidence="5 6" key="1">
    <citation type="journal article" date="2016" name="Nat. Commun.">
        <title>Thousands of microbial genomes shed light on interconnected biogeochemical processes in an aquifer system.</title>
        <authorList>
            <person name="Anantharaman K."/>
            <person name="Brown C.T."/>
            <person name="Hug L.A."/>
            <person name="Sharon I."/>
            <person name="Castelle C.J."/>
            <person name="Probst A.J."/>
            <person name="Thomas B.C."/>
            <person name="Singh A."/>
            <person name="Wilkins M.J."/>
            <person name="Karaoz U."/>
            <person name="Brodie E.L."/>
            <person name="Williams K.H."/>
            <person name="Hubbard S.S."/>
            <person name="Banfield J.F."/>
        </authorList>
    </citation>
    <scope>NUCLEOTIDE SEQUENCE [LARGE SCALE GENOMIC DNA]</scope>
    <source>
        <strain evidence="6">RIFCSPLOWO2_12_FULL_64_10</strain>
    </source>
</reference>
<dbReference type="GO" id="GO:0005737">
    <property type="term" value="C:cytoplasm"/>
    <property type="evidence" value="ECO:0007669"/>
    <property type="project" value="TreeGrafter"/>
</dbReference>
<proteinExistence type="predicted"/>
<dbReference type="InterPro" id="IPR041664">
    <property type="entry name" value="AAA_16"/>
</dbReference>
<evidence type="ECO:0000313" key="6">
    <source>
        <dbReference type="Proteomes" id="UP000178606"/>
    </source>
</evidence>
<dbReference type="GO" id="GO:0005524">
    <property type="term" value="F:ATP binding"/>
    <property type="evidence" value="ECO:0007669"/>
    <property type="project" value="UniProtKB-KW"/>
</dbReference>
<dbReference type="InterPro" id="IPR001054">
    <property type="entry name" value="A/G_cyclase"/>
</dbReference>
<feature type="compositionally biased region" description="Low complexity" evidence="3">
    <location>
        <begin position="924"/>
        <end position="935"/>
    </location>
</feature>
<dbReference type="AlphaFoldDB" id="A0A1F6C420"/>
<evidence type="ECO:0000259" key="4">
    <source>
        <dbReference type="PROSITE" id="PS50125"/>
    </source>
</evidence>
<feature type="compositionally biased region" description="Basic and acidic residues" evidence="3">
    <location>
        <begin position="845"/>
        <end position="858"/>
    </location>
</feature>
<evidence type="ECO:0000256" key="2">
    <source>
        <dbReference type="ARBA" id="ARBA00022840"/>
    </source>
</evidence>
<dbReference type="Pfam" id="PF13191">
    <property type="entry name" value="AAA_16"/>
    <property type="match status" value="1"/>
</dbReference>
<comment type="caution">
    <text evidence="5">The sequence shown here is derived from an EMBL/GenBank/DDBJ whole genome shotgun (WGS) entry which is preliminary data.</text>
</comment>
<dbReference type="SUPFAM" id="SSF52540">
    <property type="entry name" value="P-loop containing nucleoside triphosphate hydrolases"/>
    <property type="match status" value="1"/>
</dbReference>
<evidence type="ECO:0000313" key="5">
    <source>
        <dbReference type="EMBL" id="OGG43891.1"/>
    </source>
</evidence>
<dbReference type="GO" id="GO:0004016">
    <property type="term" value="F:adenylate cyclase activity"/>
    <property type="evidence" value="ECO:0007669"/>
    <property type="project" value="UniProtKB-ARBA"/>
</dbReference>
<name>A0A1F6C420_HANXR</name>
<gene>
    <name evidence="5" type="ORF">A3F84_04610</name>
</gene>
<dbReference type="PANTHER" id="PTHR16305">
    <property type="entry name" value="TESTICULAR SOLUBLE ADENYLYL CYCLASE"/>
    <property type="match status" value="1"/>
</dbReference>
<dbReference type="Gene3D" id="1.25.40.10">
    <property type="entry name" value="Tetratricopeptide repeat domain"/>
    <property type="match status" value="1"/>
</dbReference>
<dbReference type="Pfam" id="PF12773">
    <property type="entry name" value="DZR"/>
    <property type="match status" value="1"/>
</dbReference>
<protein>
    <recommendedName>
        <fullName evidence="4">Guanylate cyclase domain-containing protein</fullName>
    </recommendedName>
</protein>
<dbReference type="GO" id="GO:0009190">
    <property type="term" value="P:cyclic nucleotide biosynthetic process"/>
    <property type="evidence" value="ECO:0007669"/>
    <property type="project" value="InterPro"/>
</dbReference>
<dbReference type="SMART" id="SM00044">
    <property type="entry name" value="CYCc"/>
    <property type="match status" value="1"/>
</dbReference>
<dbReference type="InterPro" id="IPR027417">
    <property type="entry name" value="P-loop_NTPase"/>
</dbReference>
<dbReference type="InterPro" id="IPR029787">
    <property type="entry name" value="Nucleotide_cyclase"/>
</dbReference>
<dbReference type="Gene3D" id="3.30.70.1230">
    <property type="entry name" value="Nucleotide cyclase"/>
    <property type="match status" value="1"/>
</dbReference>
<dbReference type="Proteomes" id="UP000178606">
    <property type="component" value="Unassembled WGS sequence"/>
</dbReference>
<dbReference type="SUPFAM" id="SSF55073">
    <property type="entry name" value="Nucleotide cyclase"/>
    <property type="match status" value="1"/>
</dbReference>
<keyword evidence="2" id="KW-0067">ATP-binding</keyword>
<sequence length="945" mass="104581">MQCPKCQHENSETAKFCQECGQRLSVRCPSCGFEAGMSAKFCPECGQRLGDSGLSSEVGDRFVSPQSYTPKHLTEKILTSRSALEGERKQVTVLFVDVSGFTSLSERLDPEEVHGIMTKAFELMLAEVHRYEGTVNQFLGDGIMALFGAPIAHEDHARRGALAALGIQKSLEGYREELERRRGIRFQVRQGLNTGLVVVGSIGSDLRMDYTAVGDTTIVASRLLGIAEPGRVLISEATHRLVEGYFHVRGLGEVLLKGKAEPVGVWEVLSAREARTRLEVELERGLTPYVGRARELGVLEACFERVKAGQVQVAFVFGEPGIGKSRLLLEFRRRVGEEAAWLEGHCMSFGQSIAFHPLIDLIRRRFRVEEGDTEGTIVRKIEDEVLPLGEDLRPALPYMRYLLSVDPGDASVAGMDPQQRRGEIFDALRRFILRAAQAQPQVLVFEDLHWMDRATEEFLAFLVDSLPANRVLLVVTYRTGYAHPFEERTYHTRLALTALSAEESAQMAQAMLAAEGLPEDLKALIVRKAEGNPFFVEEVVKSLQEVGAIQRAGDRYELVRRLDEIFVPDTIQGVIMARIDRLEEAPKKTLQLASVIGREFTRRLLDRIADTQGPTEDLLRELKAIELIYEKDLFPELAYMFKHALTHDVAYNSLLVQRRKELHHVIGRAIEELYADRLAEQYEMLAYHFSKAEAWDKALDYLLKGAEKAARSFANREAVSLYDQALEVAGHLGDAIHVQTLMAIHRAKADLYLVLSDFERARAEGERFLMLARQAEDRVSEGAALAGMGMASFWAHNFDRALTYAGPAARGGEADGAGPGSVPGRTGGDREGQGGPEGPRPARQPGERPARARGLRPERSGIIARTDILFTKNATSQGVPSCRSCQTSIFWTALPTPSTPISTWSTMRRGMSSSTPGRSHPIWSGRSSSSAASGASLWTGGITCC</sequence>
<dbReference type="Pfam" id="PF00211">
    <property type="entry name" value="Guanylate_cyc"/>
    <property type="match status" value="1"/>
</dbReference>
<dbReference type="GO" id="GO:0035556">
    <property type="term" value="P:intracellular signal transduction"/>
    <property type="evidence" value="ECO:0007669"/>
    <property type="project" value="InterPro"/>
</dbReference>
<accession>A0A1F6C420</accession>
<dbReference type="CDD" id="cd07302">
    <property type="entry name" value="CHD"/>
    <property type="match status" value="1"/>
</dbReference>
<dbReference type="EMBL" id="MFKF01000423">
    <property type="protein sequence ID" value="OGG43891.1"/>
    <property type="molecule type" value="Genomic_DNA"/>
</dbReference>
<feature type="region of interest" description="Disordered" evidence="3">
    <location>
        <begin position="901"/>
        <end position="935"/>
    </location>
</feature>
<organism evidence="5 6">
    <name type="scientific">Handelsmanbacteria sp. (strain RIFCSPLOWO2_12_FULL_64_10)</name>
    <dbReference type="NCBI Taxonomy" id="1817868"/>
    <lineage>
        <taxon>Bacteria</taxon>
        <taxon>Candidatus Handelsmaniibacteriota</taxon>
    </lineage>
</organism>
<evidence type="ECO:0000256" key="3">
    <source>
        <dbReference type="SAM" id="MobiDB-lite"/>
    </source>
</evidence>
<dbReference type="PROSITE" id="PS50125">
    <property type="entry name" value="GUANYLATE_CYCLASE_2"/>
    <property type="match status" value="1"/>
</dbReference>
<dbReference type="InterPro" id="IPR025874">
    <property type="entry name" value="DZR"/>
</dbReference>
<feature type="domain" description="Guanylate cyclase" evidence="4">
    <location>
        <begin position="92"/>
        <end position="224"/>
    </location>
</feature>
<dbReference type="InterPro" id="IPR011990">
    <property type="entry name" value="TPR-like_helical_dom_sf"/>
</dbReference>
<dbReference type="PANTHER" id="PTHR16305:SF28">
    <property type="entry name" value="GUANYLATE CYCLASE DOMAIN-CONTAINING PROTEIN"/>
    <property type="match status" value="1"/>
</dbReference>